<evidence type="ECO:0000313" key="4">
    <source>
        <dbReference type="Proteomes" id="UP000615446"/>
    </source>
</evidence>
<comment type="caution">
    <text evidence="3">The sequence shown here is derived from an EMBL/GenBank/DDBJ whole genome shotgun (WGS) entry which is preliminary data.</text>
</comment>
<feature type="coiled-coil region" evidence="1">
    <location>
        <begin position="187"/>
        <end position="225"/>
    </location>
</feature>
<dbReference type="AlphaFoldDB" id="A0A8H3LH53"/>
<sequence>MKEKIQIVRFIVPFPQICVYQDEIENNNHEDHDSKIDDHDHDSKNNDHENRETENNQNLKSKIITILKKMITRLKIIMMIPKILGYAQAFFIVLRSNNTNDDNDPRNLTTKYDFINQDGTINNTTSIIQDPDSNTNLFNWFPTSLLVVYNLITEEEFLLQKAQIIMEIELFYIEDLRELVVLTNDNDKQGNKEQDNEKNQINKLEKKIEQIKEELIKQNVELKQQMDYCNFNVYVYKMMRNSSINI</sequence>
<dbReference type="Proteomes" id="UP000615446">
    <property type="component" value="Unassembled WGS sequence"/>
</dbReference>
<feature type="region of interest" description="Disordered" evidence="2">
    <location>
        <begin position="28"/>
        <end position="56"/>
    </location>
</feature>
<keyword evidence="1" id="KW-0175">Coiled coil</keyword>
<proteinExistence type="predicted"/>
<dbReference type="EMBL" id="BLAL01000160">
    <property type="protein sequence ID" value="GES86531.1"/>
    <property type="molecule type" value="Genomic_DNA"/>
</dbReference>
<accession>A0A8H3LH53</accession>
<feature type="compositionally biased region" description="Basic and acidic residues" evidence="2">
    <location>
        <begin position="28"/>
        <end position="54"/>
    </location>
</feature>
<dbReference type="OrthoDB" id="2352140at2759"/>
<evidence type="ECO:0000313" key="3">
    <source>
        <dbReference type="EMBL" id="GES86531.1"/>
    </source>
</evidence>
<reference evidence="3" key="1">
    <citation type="submission" date="2019-10" db="EMBL/GenBank/DDBJ databases">
        <title>Conservation and host-specific expression of non-tandemly repeated heterogenous ribosome RNA gene in arbuscular mycorrhizal fungi.</title>
        <authorList>
            <person name="Maeda T."/>
            <person name="Kobayashi Y."/>
            <person name="Nakagawa T."/>
            <person name="Ezawa T."/>
            <person name="Yamaguchi K."/>
            <person name="Bino T."/>
            <person name="Nishimoto Y."/>
            <person name="Shigenobu S."/>
            <person name="Kawaguchi M."/>
        </authorList>
    </citation>
    <scope>NUCLEOTIDE SEQUENCE</scope>
    <source>
        <strain evidence="3">HR1</strain>
    </source>
</reference>
<protein>
    <submittedName>
        <fullName evidence="3">Uncharacterized protein</fullName>
    </submittedName>
</protein>
<evidence type="ECO:0000256" key="1">
    <source>
        <dbReference type="SAM" id="Coils"/>
    </source>
</evidence>
<evidence type="ECO:0000256" key="2">
    <source>
        <dbReference type="SAM" id="MobiDB-lite"/>
    </source>
</evidence>
<gene>
    <name evidence="3" type="ORF">RCL2_001358800</name>
</gene>
<name>A0A8H3LH53_9GLOM</name>
<organism evidence="3 4">
    <name type="scientific">Rhizophagus clarus</name>
    <dbReference type="NCBI Taxonomy" id="94130"/>
    <lineage>
        <taxon>Eukaryota</taxon>
        <taxon>Fungi</taxon>
        <taxon>Fungi incertae sedis</taxon>
        <taxon>Mucoromycota</taxon>
        <taxon>Glomeromycotina</taxon>
        <taxon>Glomeromycetes</taxon>
        <taxon>Glomerales</taxon>
        <taxon>Glomeraceae</taxon>
        <taxon>Rhizophagus</taxon>
    </lineage>
</organism>